<name>A0A8I1DFH0_THEIN</name>
<dbReference type="AlphaFoldDB" id="A0A8I1DFH0"/>
<dbReference type="PANTHER" id="PTHR37804">
    <property type="entry name" value="CDAA REGULATORY PROTEIN CDAR"/>
    <property type="match status" value="1"/>
</dbReference>
<sequence length="401" mass="44652">MNKWLENDLVLRIVSLLLAVMLWLTVTDHSFSSFSVKESMTIRDVTVQVKYDKEQFELTGHPPKVELQLYGDKRALENVPGTYRLFVDANEVGEGEHRLPVQIEGLPLGVKGKVKPERVSVTLKQKVQKEMTVQADVIGNVPDGLHINKPVVTPQRVLVRGTESRLDQVKAVKAVVYLSGQTQTLKKVVRLQAYGDNGLIQQVEISPSVVTVEVPISIPNKQVPLLIDVKEPPPAGYAVESIRASQDQVTVYGFNEYLENLQYYIGPELDLSNARKDFKRTVPIPIREGAIKVEPKEIEIYVKMVSAKEKTLEDVPLTVTGQEEKQKIDILSPSGGNMNITLSGAPKNLTGLNQSDIKAVIDISGLSEGIHEVPIRFILPDFIQVAEQNNLKAKIRIRDSE</sequence>
<keyword evidence="1" id="KW-0812">Transmembrane</keyword>
<dbReference type="Gene3D" id="2.170.120.30">
    <property type="match status" value="2"/>
</dbReference>
<protein>
    <recommendedName>
        <fullName evidence="4">YbbR domain-containing protein</fullName>
    </recommendedName>
</protein>
<dbReference type="InterPro" id="IPR053154">
    <property type="entry name" value="c-di-AMP_regulator"/>
</dbReference>
<keyword evidence="1" id="KW-1133">Transmembrane helix</keyword>
<dbReference type="Proteomes" id="UP000633619">
    <property type="component" value="Unassembled WGS sequence"/>
</dbReference>
<dbReference type="PANTHER" id="PTHR37804:SF1">
    <property type="entry name" value="CDAA REGULATORY PROTEIN CDAR"/>
    <property type="match status" value="1"/>
</dbReference>
<dbReference type="RefSeq" id="WP_181732773.1">
    <property type="nucleotide sequence ID" value="NZ_JACEIR010000011.1"/>
</dbReference>
<organism evidence="2 3">
    <name type="scientific">Thermoactinomyces intermedius</name>
    <dbReference type="NCBI Taxonomy" id="2024"/>
    <lineage>
        <taxon>Bacteria</taxon>
        <taxon>Bacillati</taxon>
        <taxon>Bacillota</taxon>
        <taxon>Bacilli</taxon>
        <taxon>Bacillales</taxon>
        <taxon>Thermoactinomycetaceae</taxon>
        <taxon>Thermoactinomyces</taxon>
    </lineage>
</organism>
<dbReference type="Gene3D" id="2.170.120.40">
    <property type="entry name" value="YbbR-like domain"/>
    <property type="match status" value="2"/>
</dbReference>
<keyword evidence="3" id="KW-1185">Reference proteome</keyword>
<dbReference type="InterPro" id="IPR012505">
    <property type="entry name" value="YbbR"/>
</dbReference>
<dbReference type="EMBL" id="JAECVW010000009">
    <property type="protein sequence ID" value="MBH8596099.1"/>
    <property type="molecule type" value="Genomic_DNA"/>
</dbReference>
<gene>
    <name evidence="2" type="ORF">I8U20_12305</name>
</gene>
<proteinExistence type="predicted"/>
<reference evidence="2 3" key="1">
    <citation type="submission" date="2020-12" db="EMBL/GenBank/DDBJ databases">
        <title>WGS of Thermoactinomyces spp.</title>
        <authorList>
            <person name="Cheng K."/>
        </authorList>
    </citation>
    <scope>NUCLEOTIDE SEQUENCE [LARGE SCALE GENOMIC DNA]</scope>
    <source>
        <strain evidence="3">CICC 10671\DSM 43846</strain>
    </source>
</reference>
<accession>A0A8I1DFH0</accession>
<evidence type="ECO:0008006" key="4">
    <source>
        <dbReference type="Google" id="ProtNLM"/>
    </source>
</evidence>
<comment type="caution">
    <text evidence="2">The sequence shown here is derived from an EMBL/GenBank/DDBJ whole genome shotgun (WGS) entry which is preliminary data.</text>
</comment>
<evidence type="ECO:0000256" key="1">
    <source>
        <dbReference type="SAM" id="Phobius"/>
    </source>
</evidence>
<evidence type="ECO:0000313" key="2">
    <source>
        <dbReference type="EMBL" id="MBH8596099.1"/>
    </source>
</evidence>
<feature type="transmembrane region" description="Helical" evidence="1">
    <location>
        <begin position="9"/>
        <end position="26"/>
    </location>
</feature>
<evidence type="ECO:0000313" key="3">
    <source>
        <dbReference type="Proteomes" id="UP000633619"/>
    </source>
</evidence>
<keyword evidence="1" id="KW-0472">Membrane</keyword>
<dbReference type="Pfam" id="PF07949">
    <property type="entry name" value="YbbR"/>
    <property type="match status" value="3"/>
</dbReference>